<keyword evidence="4" id="KW-1185">Reference proteome</keyword>
<evidence type="ECO:0000313" key="2">
    <source>
        <dbReference type="EMBL" id="GAA4416975.1"/>
    </source>
</evidence>
<name>A0ABP8L1Y4_9MICO</name>
<reference evidence="3" key="1">
    <citation type="journal article" date="2014" name="Int. J. Syst. Evol. Microbiol.">
        <title>Complete genome of a new Firmicutes species belonging to the dominant human colonic microbiota ('Ruminococcus bicirculans') reveals two chromosomes and a selective capacity to utilize plant glucans.</title>
        <authorList>
            <consortium name="NISC Comparative Sequencing Program"/>
            <person name="Wegmann U."/>
            <person name="Louis P."/>
            <person name="Goesmann A."/>
            <person name="Henrissat B."/>
            <person name="Duncan S.H."/>
            <person name="Flint H.J."/>
        </authorList>
    </citation>
    <scope>NUCLEOTIDE SEQUENCE</scope>
    <source>
        <strain evidence="3">JCM 17810</strain>
    </source>
</reference>
<accession>A0ABP8L1Y4</accession>
<reference evidence="3" key="3">
    <citation type="submission" date="2023-12" db="EMBL/GenBank/DDBJ databases">
        <authorList>
            <person name="Sun Q."/>
            <person name="Inoue M."/>
        </authorList>
    </citation>
    <scope>NUCLEOTIDE SEQUENCE</scope>
    <source>
        <strain evidence="3">JCM 17810</strain>
    </source>
</reference>
<protein>
    <submittedName>
        <fullName evidence="3">Uncharacterized protein</fullName>
    </submittedName>
</protein>
<dbReference type="Proteomes" id="UP001500622">
    <property type="component" value="Unassembled WGS sequence"/>
</dbReference>
<reference evidence="4" key="2">
    <citation type="journal article" date="2019" name="Int. J. Syst. Evol. Microbiol.">
        <title>The Global Catalogue of Microorganisms (GCM) 10K type strain sequencing project: providing services to taxonomists for standard genome sequencing and annotation.</title>
        <authorList>
            <consortium name="The Broad Institute Genomics Platform"/>
            <consortium name="The Broad Institute Genome Sequencing Center for Infectious Disease"/>
            <person name="Wu L."/>
            <person name="Ma J."/>
        </authorList>
    </citation>
    <scope>NUCLEOTIDE SEQUENCE [LARGE SCALE GENOMIC DNA]</scope>
    <source>
        <strain evidence="4">JCM 17810</strain>
    </source>
</reference>
<evidence type="ECO:0000313" key="3">
    <source>
        <dbReference type="EMBL" id="GAA4420549.1"/>
    </source>
</evidence>
<comment type="caution">
    <text evidence="3">The sequence shown here is derived from an EMBL/GenBank/DDBJ whole genome shotgun (WGS) entry which is preliminary data.</text>
</comment>
<dbReference type="EMBL" id="BAABGN010000002">
    <property type="protein sequence ID" value="GAA4416975.1"/>
    <property type="molecule type" value="Genomic_DNA"/>
</dbReference>
<proteinExistence type="predicted"/>
<evidence type="ECO:0000256" key="1">
    <source>
        <dbReference type="SAM" id="MobiDB-lite"/>
    </source>
</evidence>
<feature type="compositionally biased region" description="Low complexity" evidence="1">
    <location>
        <begin position="37"/>
        <end position="51"/>
    </location>
</feature>
<gene>
    <name evidence="2" type="ORF">GCM10023169_04940</name>
    <name evidence="3" type="ORF">GCM10023169_12550</name>
</gene>
<evidence type="ECO:0000313" key="4">
    <source>
        <dbReference type="Proteomes" id="UP001500622"/>
    </source>
</evidence>
<sequence>MIPGLAFLVPSPPAHPCRRSARSARNASSACGSGTLRGSPSDSQPRSSRSPLTSFPLWLEDLLRPLDADVVEAIRERHRADENPHKAWIIVTPSKHAVLTTTAEDTDNLVEVFLELYGNLVDATA</sequence>
<dbReference type="EMBL" id="BAABGN010000004">
    <property type="protein sequence ID" value="GAA4420549.1"/>
    <property type="molecule type" value="Genomic_DNA"/>
</dbReference>
<feature type="region of interest" description="Disordered" evidence="1">
    <location>
        <begin position="13"/>
        <end position="52"/>
    </location>
</feature>
<organism evidence="3 4">
    <name type="scientific">Georgenia halophila</name>
    <dbReference type="NCBI Taxonomy" id="620889"/>
    <lineage>
        <taxon>Bacteria</taxon>
        <taxon>Bacillati</taxon>
        <taxon>Actinomycetota</taxon>
        <taxon>Actinomycetes</taxon>
        <taxon>Micrococcales</taxon>
        <taxon>Bogoriellaceae</taxon>
        <taxon>Georgenia</taxon>
    </lineage>
</organism>